<sequence>MPAIVPRCRPRDFSVPSGGVGRRSPDGSCAPPIGADYARSMGFAKLERAALCAALDAVDPGAPTLCEGWNAHDLAAHLWLRENDPLSMPGMFLPALSGVTRSRTERLLRRWDYRELVDRIRRGPLPPSLFALPGVDELANTAEFFIHGEDVRRANGDGPRVTTPAFENQVARSLASMAKLFLRDAPSGIVLERSDTHERLRVLPGATTITLVGVPSELLLFASGRMSVAEVRAIGDEADVAELYAHHQGM</sequence>
<dbReference type="NCBIfam" id="TIGR03085">
    <property type="entry name" value="TIGR03085 family metal-binding protein"/>
    <property type="match status" value="1"/>
</dbReference>
<dbReference type="OrthoDB" id="3268903at2"/>
<dbReference type="InterPro" id="IPR034660">
    <property type="entry name" value="DinB/YfiT-like"/>
</dbReference>
<dbReference type="GO" id="GO:0046872">
    <property type="term" value="F:metal ion binding"/>
    <property type="evidence" value="ECO:0007669"/>
    <property type="project" value="InterPro"/>
</dbReference>
<dbReference type="AlphaFoldDB" id="A0A4Q2EK62"/>
<evidence type="ECO:0000313" key="3">
    <source>
        <dbReference type="Proteomes" id="UP000290624"/>
    </source>
</evidence>
<dbReference type="InterPro" id="IPR017517">
    <property type="entry name" value="Maleyloyr_isom"/>
</dbReference>
<dbReference type="NCBIfam" id="TIGR03083">
    <property type="entry name" value="maleylpyruvate isomerase family mycothiol-dependent enzyme"/>
    <property type="match status" value="1"/>
</dbReference>
<protein>
    <submittedName>
        <fullName evidence="2">TIGR03085 family protein</fullName>
    </submittedName>
</protein>
<keyword evidence="3" id="KW-1185">Reference proteome</keyword>
<accession>A0A4Q2EK62</accession>
<dbReference type="Proteomes" id="UP000290624">
    <property type="component" value="Unassembled WGS sequence"/>
</dbReference>
<comment type="caution">
    <text evidence="2">The sequence shown here is derived from an EMBL/GenBank/DDBJ whole genome shotgun (WGS) entry which is preliminary data.</text>
</comment>
<name>A0A4Q2EK62_9ACTN</name>
<dbReference type="EMBL" id="PPCV01000001">
    <property type="protein sequence ID" value="RXW33593.1"/>
    <property type="molecule type" value="Genomic_DNA"/>
</dbReference>
<dbReference type="SUPFAM" id="SSF109854">
    <property type="entry name" value="DinB/YfiT-like putative metalloenzymes"/>
    <property type="match status" value="1"/>
</dbReference>
<gene>
    <name evidence="2" type="ORF">C1706_02250</name>
</gene>
<dbReference type="InterPro" id="IPR017519">
    <property type="entry name" value="CHP03085"/>
</dbReference>
<reference evidence="2 3" key="1">
    <citation type="submission" date="2018-01" db="EMBL/GenBank/DDBJ databases">
        <title>Lactibacter flavus gen. nov., sp. nov., a novel bacterium of the family Propionibacteriaceae isolated from raw milk and dairy products.</title>
        <authorList>
            <person name="Wenning M."/>
            <person name="Breitenwieser F."/>
            <person name="Huptas C."/>
            <person name="von Neubeck M."/>
            <person name="Busse H.-J."/>
            <person name="Scherer S."/>
        </authorList>
    </citation>
    <scope>NUCLEOTIDE SEQUENCE [LARGE SCALE GENOMIC DNA]</scope>
    <source>
        <strain evidence="2 3">VG341</strain>
    </source>
</reference>
<dbReference type="InterPro" id="IPR024344">
    <property type="entry name" value="MDMPI_metal-binding"/>
</dbReference>
<organism evidence="2 3">
    <name type="scientific">Propioniciclava flava</name>
    <dbReference type="NCBI Taxonomy" id="2072026"/>
    <lineage>
        <taxon>Bacteria</taxon>
        <taxon>Bacillati</taxon>
        <taxon>Actinomycetota</taxon>
        <taxon>Actinomycetes</taxon>
        <taxon>Propionibacteriales</taxon>
        <taxon>Propionibacteriaceae</taxon>
        <taxon>Propioniciclava</taxon>
    </lineage>
</organism>
<proteinExistence type="predicted"/>
<feature type="domain" description="Mycothiol-dependent maleylpyruvate isomerase metal-binding" evidence="1">
    <location>
        <begin position="49"/>
        <end position="79"/>
    </location>
</feature>
<evidence type="ECO:0000313" key="2">
    <source>
        <dbReference type="EMBL" id="RXW33593.1"/>
    </source>
</evidence>
<dbReference type="Pfam" id="PF11716">
    <property type="entry name" value="MDMPI_N"/>
    <property type="match status" value="1"/>
</dbReference>
<evidence type="ECO:0000259" key="1">
    <source>
        <dbReference type="Pfam" id="PF11716"/>
    </source>
</evidence>